<evidence type="ECO:0000256" key="3">
    <source>
        <dbReference type="ARBA" id="ARBA00022842"/>
    </source>
</evidence>
<feature type="domain" description="GS catalytic" evidence="6">
    <location>
        <begin position="120"/>
        <end position="448"/>
    </location>
</feature>
<comment type="similarity">
    <text evidence="4 5">Belongs to the glutamine synthetase family.</text>
</comment>
<dbReference type="InterPro" id="IPR036651">
    <property type="entry name" value="Gln_synt_N_sf"/>
</dbReference>
<name>A0ABQ3CZG2_9RHOB</name>
<dbReference type="Pfam" id="PF00120">
    <property type="entry name" value="Gln-synt_C"/>
    <property type="match status" value="1"/>
</dbReference>
<dbReference type="InterPro" id="IPR008146">
    <property type="entry name" value="Gln_synth_cat_dom"/>
</dbReference>
<evidence type="ECO:0000256" key="4">
    <source>
        <dbReference type="PROSITE-ProRule" id="PRU01331"/>
    </source>
</evidence>
<keyword evidence="2" id="KW-0436">Ligase</keyword>
<protein>
    <submittedName>
        <fullName evidence="7">Glutamine synthetase</fullName>
    </submittedName>
</protein>
<dbReference type="Gene3D" id="3.10.20.70">
    <property type="entry name" value="Glutamine synthetase, N-terminal domain"/>
    <property type="match status" value="1"/>
</dbReference>
<evidence type="ECO:0000256" key="1">
    <source>
        <dbReference type="ARBA" id="ARBA00001946"/>
    </source>
</evidence>
<dbReference type="InterPro" id="IPR027303">
    <property type="entry name" value="Gln_synth_gly_rich_site"/>
</dbReference>
<keyword evidence="3" id="KW-0460">Magnesium</keyword>
<evidence type="ECO:0000256" key="2">
    <source>
        <dbReference type="ARBA" id="ARBA00022598"/>
    </source>
</evidence>
<dbReference type="SUPFAM" id="SSF54368">
    <property type="entry name" value="Glutamine synthetase, N-terminal domain"/>
    <property type="match status" value="1"/>
</dbReference>
<accession>A0ABQ3CZG2</accession>
<reference evidence="8" key="1">
    <citation type="journal article" date="2019" name="Int. J. Syst. Evol. Microbiol.">
        <title>The Global Catalogue of Microorganisms (GCM) 10K type strain sequencing project: providing services to taxonomists for standard genome sequencing and annotation.</title>
        <authorList>
            <consortium name="The Broad Institute Genomics Platform"/>
            <consortium name="The Broad Institute Genome Sequencing Center for Infectious Disease"/>
            <person name="Wu L."/>
            <person name="Ma J."/>
        </authorList>
    </citation>
    <scope>NUCLEOTIDE SEQUENCE [LARGE SCALE GENOMIC DNA]</scope>
    <source>
        <strain evidence="8">KCTC 32465</strain>
    </source>
</reference>
<comment type="cofactor">
    <cofactor evidence="1">
        <name>Mg(2+)</name>
        <dbReference type="ChEBI" id="CHEBI:18420"/>
    </cofactor>
</comment>
<dbReference type="SMART" id="SM01230">
    <property type="entry name" value="Gln-synt_C"/>
    <property type="match status" value="1"/>
</dbReference>
<evidence type="ECO:0000313" key="8">
    <source>
        <dbReference type="Proteomes" id="UP000634455"/>
    </source>
</evidence>
<comment type="caution">
    <text evidence="7">The sequence shown here is derived from an EMBL/GenBank/DDBJ whole genome shotgun (WGS) entry which is preliminary data.</text>
</comment>
<dbReference type="InterPro" id="IPR014746">
    <property type="entry name" value="Gln_synth/guanido_kin_cat_dom"/>
</dbReference>
<organism evidence="7 8">
    <name type="scientific">Paramylibacter ulvae</name>
    <dbReference type="NCBI Taxonomy" id="1651968"/>
    <lineage>
        <taxon>Bacteria</taxon>
        <taxon>Pseudomonadati</taxon>
        <taxon>Pseudomonadota</taxon>
        <taxon>Alphaproteobacteria</taxon>
        <taxon>Rhodobacterales</taxon>
        <taxon>Paracoccaceae</taxon>
        <taxon>Paramylibacter</taxon>
    </lineage>
</organism>
<dbReference type="PROSITE" id="PS00181">
    <property type="entry name" value="GLNA_ATP"/>
    <property type="match status" value="1"/>
</dbReference>
<keyword evidence="8" id="KW-1185">Reference proteome</keyword>
<sequence length="448" mass="49586">MNVSNFSDIYTEYCQTHGTPERIEIMLCDMNAVLRGKWLPSSEIDKLGKGSVRLPMSTYCPNILGNDVDETGLGIVAGDPDADLVPVVETLCNVPWADGDVAQILVEMTDDNGEISTLSSRQILANIWDRFKAQGLHPVIACELEFYVFHPRDDPDQSPTPPDWSPDAQNYDLDVLSRSEDLLRDIQAAALAMDMPIDTLIAEFGPGQFEINFQHTDNVLYAADTALMFRRLVRGVVQNHGMEATFMAKPYAEHPGNGMHLHASVLDDDGNNIFASDDGVGERLFHAVGGVLETMPELQAIFAPHLNSYRRFQANSFAPTHPNWGLDHRGAAIRLPDTDNNDARLEHRISGADVNPYLAFAAILGGMLHGLDNKLPVPPAIDADDAVIPEKLTHDWSTAVEKFATSDIAAQIFGAEYRDIYATVRRDEIAQLTTEIAPIEYRTYLNRL</sequence>
<dbReference type="Proteomes" id="UP000634455">
    <property type="component" value="Unassembled WGS sequence"/>
</dbReference>
<evidence type="ECO:0000313" key="7">
    <source>
        <dbReference type="EMBL" id="GHA51249.1"/>
    </source>
</evidence>
<dbReference type="SUPFAM" id="SSF55931">
    <property type="entry name" value="Glutamine synthetase/guanido kinase"/>
    <property type="match status" value="1"/>
</dbReference>
<dbReference type="PROSITE" id="PS51987">
    <property type="entry name" value="GS_CATALYTIC"/>
    <property type="match status" value="1"/>
</dbReference>
<gene>
    <name evidence="7" type="primary">glnA</name>
    <name evidence="7" type="ORF">GCM10008927_15730</name>
</gene>
<dbReference type="EMBL" id="BMZF01000003">
    <property type="protein sequence ID" value="GHA51249.1"/>
    <property type="molecule type" value="Genomic_DNA"/>
</dbReference>
<dbReference type="PANTHER" id="PTHR43785:SF12">
    <property type="entry name" value="TYPE-1 GLUTAMINE SYNTHETASE 2"/>
    <property type="match status" value="1"/>
</dbReference>
<dbReference type="PANTHER" id="PTHR43785">
    <property type="entry name" value="GAMMA-GLUTAMYLPUTRESCINE SYNTHETASE"/>
    <property type="match status" value="1"/>
</dbReference>
<evidence type="ECO:0000256" key="5">
    <source>
        <dbReference type="RuleBase" id="RU000384"/>
    </source>
</evidence>
<proteinExistence type="inferred from homology"/>
<evidence type="ECO:0000259" key="6">
    <source>
        <dbReference type="PROSITE" id="PS51987"/>
    </source>
</evidence>
<dbReference type="Gene3D" id="3.30.590.10">
    <property type="entry name" value="Glutamine synthetase/guanido kinase, catalytic domain"/>
    <property type="match status" value="1"/>
</dbReference>